<evidence type="ECO:0000256" key="2">
    <source>
        <dbReference type="HAMAP-Rule" id="MF_00048"/>
    </source>
</evidence>
<dbReference type="CDD" id="cd20736">
    <property type="entry name" value="PoNe_Nuclease"/>
    <property type="match status" value="1"/>
</dbReference>
<evidence type="ECO:0000313" key="4">
    <source>
        <dbReference type="Proteomes" id="UP000295718"/>
    </source>
</evidence>
<dbReference type="InterPro" id="IPR011856">
    <property type="entry name" value="tRNA_endonuc-like_dom_sf"/>
</dbReference>
<keyword evidence="4" id="KW-1185">Reference proteome</keyword>
<dbReference type="PANTHER" id="PTHR34039">
    <property type="entry name" value="UPF0102 PROTEIN YRAN"/>
    <property type="match status" value="1"/>
</dbReference>
<dbReference type="Gene3D" id="3.40.1350.10">
    <property type="match status" value="1"/>
</dbReference>
<dbReference type="NCBIfam" id="NF009150">
    <property type="entry name" value="PRK12497.1-3"/>
    <property type="match status" value="1"/>
</dbReference>
<protein>
    <recommendedName>
        <fullName evidence="2">UPF0102 protein EDD76_114102</fullName>
    </recommendedName>
</protein>
<dbReference type="GO" id="GO:0003676">
    <property type="term" value="F:nucleic acid binding"/>
    <property type="evidence" value="ECO:0007669"/>
    <property type="project" value="InterPro"/>
</dbReference>
<dbReference type="NCBIfam" id="TIGR00252">
    <property type="entry name" value="YraN family protein"/>
    <property type="match status" value="1"/>
</dbReference>
<proteinExistence type="inferred from homology"/>
<accession>A0A4R1QRP4</accession>
<dbReference type="Pfam" id="PF02021">
    <property type="entry name" value="UPF0102"/>
    <property type="match status" value="1"/>
</dbReference>
<reference evidence="3 4" key="1">
    <citation type="submission" date="2019-03" db="EMBL/GenBank/DDBJ databases">
        <title>Genomic Encyclopedia of Type Strains, Phase IV (KMG-IV): sequencing the most valuable type-strain genomes for metagenomic binning, comparative biology and taxonomic classification.</title>
        <authorList>
            <person name="Goeker M."/>
        </authorList>
    </citation>
    <scope>NUCLEOTIDE SEQUENCE [LARGE SCALE GENOMIC DNA]</scope>
    <source>
        <strain evidence="3 4">DSM 100556</strain>
    </source>
</reference>
<sequence>MNNRGVGTQYEMLAGRYLEEQGFKVLEKNFRSRDGEIDIVGRDGEFLVFVEVKYRATEQKGMPEEAVGAAKQRKICRTADYYRFIHRYPEDEPVRYDVIGISGGEEISIRWYKDAFSHVYRW</sequence>
<dbReference type="Proteomes" id="UP000295718">
    <property type="component" value="Unassembled WGS sequence"/>
</dbReference>
<comment type="caution">
    <text evidence="3">The sequence shown here is derived from an EMBL/GenBank/DDBJ whole genome shotgun (WGS) entry which is preliminary data.</text>
</comment>
<dbReference type="InterPro" id="IPR011335">
    <property type="entry name" value="Restrct_endonuc-II-like"/>
</dbReference>
<organism evidence="3 4">
    <name type="scientific">Kineothrix alysoides</name>
    <dbReference type="NCBI Taxonomy" id="1469948"/>
    <lineage>
        <taxon>Bacteria</taxon>
        <taxon>Bacillati</taxon>
        <taxon>Bacillota</taxon>
        <taxon>Clostridia</taxon>
        <taxon>Lachnospirales</taxon>
        <taxon>Lachnospiraceae</taxon>
        <taxon>Kineothrix</taxon>
    </lineage>
</organism>
<dbReference type="InterPro" id="IPR003509">
    <property type="entry name" value="UPF0102_YraN-like"/>
</dbReference>
<dbReference type="HAMAP" id="MF_00048">
    <property type="entry name" value="UPF0102"/>
    <property type="match status" value="1"/>
</dbReference>
<dbReference type="RefSeq" id="WP_031389925.1">
    <property type="nucleotide sequence ID" value="NZ_JPNB01000001.1"/>
</dbReference>
<gene>
    <name evidence="3" type="ORF">EDD76_114102</name>
</gene>
<keyword evidence="3" id="KW-0378">Hydrolase</keyword>
<dbReference type="STRING" id="1469948.GCA_000732725_01199"/>
<dbReference type="AlphaFoldDB" id="A0A4R1QRP4"/>
<dbReference type="EMBL" id="SLUO01000014">
    <property type="protein sequence ID" value="TCL55691.1"/>
    <property type="molecule type" value="Genomic_DNA"/>
</dbReference>
<name>A0A4R1QRP4_9FIRM</name>
<evidence type="ECO:0000256" key="1">
    <source>
        <dbReference type="ARBA" id="ARBA00006738"/>
    </source>
</evidence>
<keyword evidence="3" id="KW-0540">Nuclease</keyword>
<keyword evidence="3" id="KW-0255">Endonuclease</keyword>
<dbReference type="GO" id="GO:0004519">
    <property type="term" value="F:endonuclease activity"/>
    <property type="evidence" value="ECO:0007669"/>
    <property type="project" value="UniProtKB-KW"/>
</dbReference>
<dbReference type="SUPFAM" id="SSF52980">
    <property type="entry name" value="Restriction endonuclease-like"/>
    <property type="match status" value="1"/>
</dbReference>
<evidence type="ECO:0000313" key="3">
    <source>
        <dbReference type="EMBL" id="TCL55691.1"/>
    </source>
</evidence>
<comment type="similarity">
    <text evidence="1 2">Belongs to the UPF0102 family.</text>
</comment>
<dbReference type="PANTHER" id="PTHR34039:SF1">
    <property type="entry name" value="UPF0102 PROTEIN YRAN"/>
    <property type="match status" value="1"/>
</dbReference>